<feature type="region of interest" description="Disordered" evidence="1">
    <location>
        <begin position="148"/>
        <end position="167"/>
    </location>
</feature>
<sequence>MSRGKNNQEMIPESPDLLDNIDPLDVIYLEELQEEPMPNLRATSNKPIAELHIRYQTKEWLQNEGFDLIDSSDNSLISTNNNISLFEDEEFDDEMIVTSEQIEEITDDADDTDDNSKKKFLPKIDEYSPSIIINNNDEVMNKICNFEDDEEEEAGSENFKEKDKVASASPNYRVIRENMNEQVENKLLDESVERNSLEVESRIIEIITGGNIIRNVELAANEGLNERIKEISINDREEGDGGDDLMRNEFDRQFIDLTESPKEIIEISDDDDDDVILVETHRSFLPTSVNKKKYRKKIKYYSDSSIDWNNDDSNYYSDSSSEDEFISISKKRLRT</sequence>
<dbReference type="EMBL" id="QKYT01000016">
    <property type="protein sequence ID" value="RIA98364.1"/>
    <property type="molecule type" value="Genomic_DNA"/>
</dbReference>
<keyword evidence="3" id="KW-1185">Reference proteome</keyword>
<comment type="caution">
    <text evidence="2">The sequence shown here is derived from an EMBL/GenBank/DDBJ whole genome shotgun (WGS) entry which is preliminary data.</text>
</comment>
<gene>
    <name evidence="2" type="ORF">C1645_750074</name>
</gene>
<protein>
    <submittedName>
        <fullName evidence="2">Uncharacterized protein</fullName>
    </submittedName>
</protein>
<dbReference type="Proteomes" id="UP000265703">
    <property type="component" value="Unassembled WGS sequence"/>
</dbReference>
<dbReference type="OrthoDB" id="2404693at2759"/>
<name>A0A397TTY2_9GLOM</name>
<dbReference type="AlphaFoldDB" id="A0A397TTY2"/>
<proteinExistence type="predicted"/>
<evidence type="ECO:0000256" key="1">
    <source>
        <dbReference type="SAM" id="MobiDB-lite"/>
    </source>
</evidence>
<accession>A0A397TTY2</accession>
<evidence type="ECO:0000313" key="3">
    <source>
        <dbReference type="Proteomes" id="UP000265703"/>
    </source>
</evidence>
<reference evidence="2 3" key="1">
    <citation type="submission" date="2018-06" db="EMBL/GenBank/DDBJ databases">
        <title>Comparative genomics reveals the genomic features of Rhizophagus irregularis, R. cerebriforme, R. diaphanum and Gigaspora rosea, and their symbiotic lifestyle signature.</title>
        <authorList>
            <person name="Morin E."/>
            <person name="San Clemente H."/>
            <person name="Chen E.C.H."/>
            <person name="De La Providencia I."/>
            <person name="Hainaut M."/>
            <person name="Kuo A."/>
            <person name="Kohler A."/>
            <person name="Murat C."/>
            <person name="Tang N."/>
            <person name="Roy S."/>
            <person name="Loubradou J."/>
            <person name="Henrissat B."/>
            <person name="Grigoriev I.V."/>
            <person name="Corradi N."/>
            <person name="Roux C."/>
            <person name="Martin F.M."/>
        </authorList>
    </citation>
    <scope>NUCLEOTIDE SEQUENCE [LARGE SCALE GENOMIC DNA]</scope>
    <source>
        <strain evidence="2 3">DAOM 227022</strain>
    </source>
</reference>
<evidence type="ECO:0000313" key="2">
    <source>
        <dbReference type="EMBL" id="RIA98364.1"/>
    </source>
</evidence>
<organism evidence="2 3">
    <name type="scientific">Glomus cerebriforme</name>
    <dbReference type="NCBI Taxonomy" id="658196"/>
    <lineage>
        <taxon>Eukaryota</taxon>
        <taxon>Fungi</taxon>
        <taxon>Fungi incertae sedis</taxon>
        <taxon>Mucoromycota</taxon>
        <taxon>Glomeromycotina</taxon>
        <taxon>Glomeromycetes</taxon>
        <taxon>Glomerales</taxon>
        <taxon>Glomeraceae</taxon>
        <taxon>Glomus</taxon>
    </lineage>
</organism>